<dbReference type="PANTHER" id="PTHR35604:SF2">
    <property type="entry name" value="TRANSPOSASE INSH FOR INSERTION SEQUENCE ELEMENT IS5A-RELATED"/>
    <property type="match status" value="1"/>
</dbReference>
<dbReference type="Proteomes" id="UP001221686">
    <property type="component" value="Unassembled WGS sequence"/>
</dbReference>
<evidence type="ECO:0000256" key="1">
    <source>
        <dbReference type="SAM" id="MobiDB-lite"/>
    </source>
</evidence>
<sequence>MAMGHDNGEQPTLFITYDKLQGLGHPFYEALDKLLRKHGFDRFAEKQCQQFYAEVMGRPGLAPGVYFRCLLIGYFEGIGSERGIAWRIADSLSLRRFLGLGLEKQPPDHSTISRTRRRLSIDVHERVFTRVLELVAEHGLLRGKTLGIDATTLEANAALRSIVRRDDRRAYKEYLTDLAEAEGIEEPTREDLARLDRKRPKKGSNDEWVHPHDPEAQIMKMKNGSTHLAHKHEQAVDLETGAIVGVTVHGGAAGDTKTLEKTLEVADANLAEVRQVGSEKAREQIAERVEEVVADKGYHSNDVMTSLEGVDVRSYIPEPARGRRRWEGKQAERDAVSRNRRRMKRSKGKELQKKRSELVERPFAHMLDSGGMRRVHVRGHDNILKRLVIHAAGFNLSLIMRMVHGIGKPRALQGLRAALSAVLVAVLTLLRWLGALFGRGSQQFPPKARPPECFAYPRLT</sequence>
<protein>
    <submittedName>
        <fullName evidence="4">Transposase</fullName>
    </submittedName>
</protein>
<keyword evidence="5" id="KW-1185">Reference proteome</keyword>
<comment type="caution">
    <text evidence="4">The sequence shown here is derived from an EMBL/GenBank/DDBJ whole genome shotgun (WGS) entry which is preliminary data.</text>
</comment>
<feature type="region of interest" description="Disordered" evidence="1">
    <location>
        <begin position="321"/>
        <end position="355"/>
    </location>
</feature>
<dbReference type="Pfam" id="PF01609">
    <property type="entry name" value="DDE_Tnp_1"/>
    <property type="match status" value="1"/>
</dbReference>
<evidence type="ECO:0000259" key="2">
    <source>
        <dbReference type="Pfam" id="PF01609"/>
    </source>
</evidence>
<dbReference type="RefSeq" id="WP_272090467.1">
    <property type="nucleotide sequence ID" value="NZ_JAQNDL010000003.1"/>
</dbReference>
<evidence type="ECO:0000259" key="3">
    <source>
        <dbReference type="Pfam" id="PF05598"/>
    </source>
</evidence>
<evidence type="ECO:0000313" key="5">
    <source>
        <dbReference type="Proteomes" id="UP001221686"/>
    </source>
</evidence>
<feature type="compositionally biased region" description="Basic residues" evidence="1">
    <location>
        <begin position="338"/>
        <end position="347"/>
    </location>
</feature>
<organism evidence="4 5">
    <name type="scientific">Nannocystis bainbridge</name>
    <dbReference type="NCBI Taxonomy" id="2995303"/>
    <lineage>
        <taxon>Bacteria</taxon>
        <taxon>Pseudomonadati</taxon>
        <taxon>Myxococcota</taxon>
        <taxon>Polyangia</taxon>
        <taxon>Nannocystales</taxon>
        <taxon>Nannocystaceae</taxon>
        <taxon>Nannocystis</taxon>
    </lineage>
</organism>
<feature type="region of interest" description="Disordered" evidence="1">
    <location>
        <begin position="189"/>
        <end position="211"/>
    </location>
</feature>
<name>A0ABT5EAL4_9BACT</name>
<dbReference type="InterPro" id="IPR008490">
    <property type="entry name" value="Transposase_InsH_N"/>
</dbReference>
<feature type="domain" description="Transposase IS4-like" evidence="2">
    <location>
        <begin position="210"/>
        <end position="395"/>
    </location>
</feature>
<reference evidence="4 5" key="1">
    <citation type="submission" date="2022-11" db="EMBL/GenBank/DDBJ databases">
        <title>Minimal conservation of predation-associated metabolite biosynthetic gene clusters underscores biosynthetic potential of Myxococcota including descriptions for ten novel species: Archangium lansinium sp. nov., Myxococcus landrumus sp. nov., Nannocystis bai.</title>
        <authorList>
            <person name="Ahearne A."/>
            <person name="Stevens C."/>
            <person name="Dowd S."/>
        </authorList>
    </citation>
    <scope>NUCLEOTIDE SEQUENCE [LARGE SCALE GENOMIC DNA]</scope>
    <source>
        <strain evidence="4 5">BB15-2</strain>
    </source>
</reference>
<dbReference type="InterPro" id="IPR002559">
    <property type="entry name" value="Transposase_11"/>
</dbReference>
<dbReference type="PANTHER" id="PTHR35604">
    <property type="entry name" value="TRANSPOSASE INSH FOR INSERTION SEQUENCE ELEMENT IS5A-RELATED"/>
    <property type="match status" value="1"/>
</dbReference>
<accession>A0ABT5EAL4</accession>
<dbReference type="EMBL" id="JAQNDL010000003">
    <property type="protein sequence ID" value="MDC0721968.1"/>
    <property type="molecule type" value="Genomic_DNA"/>
</dbReference>
<gene>
    <name evidence="4" type="ORF">POL25_33995</name>
</gene>
<dbReference type="Pfam" id="PF05598">
    <property type="entry name" value="DUF772"/>
    <property type="match status" value="1"/>
</dbReference>
<evidence type="ECO:0000313" key="4">
    <source>
        <dbReference type="EMBL" id="MDC0721968.1"/>
    </source>
</evidence>
<feature type="compositionally biased region" description="Basic and acidic residues" evidence="1">
    <location>
        <begin position="325"/>
        <end position="337"/>
    </location>
</feature>
<feature type="domain" description="Transposase InsH N-terminal" evidence="3">
    <location>
        <begin position="23"/>
        <end position="118"/>
    </location>
</feature>
<proteinExistence type="predicted"/>